<name>A0A4C1YNZ8_EUMVA</name>
<dbReference type="AlphaFoldDB" id="A0A4C1YNZ8"/>
<feature type="compositionally biased region" description="Polar residues" evidence="1">
    <location>
        <begin position="49"/>
        <end position="60"/>
    </location>
</feature>
<proteinExistence type="predicted"/>
<comment type="caution">
    <text evidence="2">The sequence shown here is derived from an EMBL/GenBank/DDBJ whole genome shotgun (WGS) entry which is preliminary data.</text>
</comment>
<keyword evidence="3" id="KW-1185">Reference proteome</keyword>
<evidence type="ECO:0000313" key="2">
    <source>
        <dbReference type="EMBL" id="GBP76075.1"/>
    </source>
</evidence>
<dbReference type="GO" id="GO:0003676">
    <property type="term" value="F:nucleic acid binding"/>
    <property type="evidence" value="ECO:0007669"/>
    <property type="project" value="InterPro"/>
</dbReference>
<accession>A0A4C1YNZ8</accession>
<organism evidence="2 3">
    <name type="scientific">Eumeta variegata</name>
    <name type="common">Bagworm moth</name>
    <name type="synonym">Eumeta japonica</name>
    <dbReference type="NCBI Taxonomy" id="151549"/>
    <lineage>
        <taxon>Eukaryota</taxon>
        <taxon>Metazoa</taxon>
        <taxon>Ecdysozoa</taxon>
        <taxon>Arthropoda</taxon>
        <taxon>Hexapoda</taxon>
        <taxon>Insecta</taxon>
        <taxon>Pterygota</taxon>
        <taxon>Neoptera</taxon>
        <taxon>Endopterygota</taxon>
        <taxon>Lepidoptera</taxon>
        <taxon>Glossata</taxon>
        <taxon>Ditrysia</taxon>
        <taxon>Tineoidea</taxon>
        <taxon>Psychidae</taxon>
        <taxon>Oiketicinae</taxon>
        <taxon>Eumeta</taxon>
    </lineage>
</organism>
<dbReference type="InterPro" id="IPR036397">
    <property type="entry name" value="RNaseH_sf"/>
</dbReference>
<gene>
    <name evidence="2" type="ORF">EVAR_46943_1</name>
</gene>
<evidence type="ECO:0000313" key="3">
    <source>
        <dbReference type="Proteomes" id="UP000299102"/>
    </source>
</evidence>
<reference evidence="2 3" key="1">
    <citation type="journal article" date="2019" name="Commun. Biol.">
        <title>The bagworm genome reveals a unique fibroin gene that provides high tensile strength.</title>
        <authorList>
            <person name="Kono N."/>
            <person name="Nakamura H."/>
            <person name="Ohtoshi R."/>
            <person name="Tomita M."/>
            <person name="Numata K."/>
            <person name="Arakawa K."/>
        </authorList>
    </citation>
    <scope>NUCLEOTIDE SEQUENCE [LARGE SCALE GENOMIC DNA]</scope>
</reference>
<evidence type="ECO:0000256" key="1">
    <source>
        <dbReference type="SAM" id="MobiDB-lite"/>
    </source>
</evidence>
<dbReference type="OrthoDB" id="616263at2759"/>
<dbReference type="Gene3D" id="3.30.420.10">
    <property type="entry name" value="Ribonuclease H-like superfamily/Ribonuclease H"/>
    <property type="match status" value="1"/>
</dbReference>
<dbReference type="Pfam" id="PF01359">
    <property type="entry name" value="Transposase_1"/>
    <property type="match status" value="1"/>
</dbReference>
<sequence length="81" mass="9312">MIELEGHYYKELLPPGKTMDSDLYCQQLMRLKQEVEKKRPELINRKGSRTSQRASNQNEQVLDKSSIWSSVDAIGGKLTNT</sequence>
<feature type="region of interest" description="Disordered" evidence="1">
    <location>
        <begin position="39"/>
        <end position="62"/>
    </location>
</feature>
<dbReference type="EMBL" id="BGZK01001275">
    <property type="protein sequence ID" value="GBP76075.1"/>
    <property type="molecule type" value="Genomic_DNA"/>
</dbReference>
<dbReference type="Proteomes" id="UP000299102">
    <property type="component" value="Unassembled WGS sequence"/>
</dbReference>
<protein>
    <submittedName>
        <fullName evidence="2">Uncharacterized protein</fullName>
    </submittedName>
</protein>
<dbReference type="InterPro" id="IPR001888">
    <property type="entry name" value="Transposase_1"/>
</dbReference>